<dbReference type="STRING" id="504472.Slin_0182"/>
<organism evidence="1 2">
    <name type="scientific">Spirosoma linguale (strain ATCC 33905 / DSM 74 / LMG 10896 / Claus 1)</name>
    <dbReference type="NCBI Taxonomy" id="504472"/>
    <lineage>
        <taxon>Bacteria</taxon>
        <taxon>Pseudomonadati</taxon>
        <taxon>Bacteroidota</taxon>
        <taxon>Cytophagia</taxon>
        <taxon>Cytophagales</taxon>
        <taxon>Cytophagaceae</taxon>
        <taxon>Spirosoma</taxon>
    </lineage>
</organism>
<dbReference type="HOGENOM" id="CLU_423300_0_0_10"/>
<dbReference type="AlphaFoldDB" id="D2QCD6"/>
<dbReference type="EMBL" id="CP001769">
    <property type="protein sequence ID" value="ADB36247.1"/>
    <property type="molecule type" value="Genomic_DNA"/>
</dbReference>
<proteinExistence type="predicted"/>
<protein>
    <submittedName>
        <fullName evidence="1">Uncharacterized protein</fullName>
    </submittedName>
</protein>
<evidence type="ECO:0000313" key="2">
    <source>
        <dbReference type="Proteomes" id="UP000002028"/>
    </source>
</evidence>
<dbReference type="eggNOG" id="ENOG5032VNB">
    <property type="taxonomic scope" value="Bacteria"/>
</dbReference>
<reference evidence="1 2" key="1">
    <citation type="journal article" date="2010" name="Stand. Genomic Sci.">
        <title>Complete genome sequence of Spirosoma linguale type strain (1).</title>
        <authorList>
            <person name="Lail K."/>
            <person name="Sikorski J."/>
            <person name="Saunders E."/>
            <person name="Lapidus A."/>
            <person name="Glavina Del Rio T."/>
            <person name="Copeland A."/>
            <person name="Tice H."/>
            <person name="Cheng J.-F."/>
            <person name="Lucas S."/>
            <person name="Nolan M."/>
            <person name="Bruce D."/>
            <person name="Goodwin L."/>
            <person name="Pitluck S."/>
            <person name="Ivanova N."/>
            <person name="Mavromatis K."/>
            <person name="Ovchinnikova G."/>
            <person name="Pati A."/>
            <person name="Chen A."/>
            <person name="Palaniappan K."/>
            <person name="Land M."/>
            <person name="Hauser L."/>
            <person name="Chang Y.-J."/>
            <person name="Jeffries C.D."/>
            <person name="Chain P."/>
            <person name="Brettin T."/>
            <person name="Detter J.C."/>
            <person name="Schuetze A."/>
            <person name="Rohde M."/>
            <person name="Tindall B.J."/>
            <person name="Goeker M."/>
            <person name="Bristow J."/>
            <person name="Eisen J.A."/>
            <person name="Markowitz V."/>
            <person name="Hugenholtz P."/>
            <person name="Kyrpides N.C."/>
            <person name="Klenk H.-P."/>
            <person name="Chen F."/>
        </authorList>
    </citation>
    <scope>NUCLEOTIDE SEQUENCE [LARGE SCALE GENOMIC DNA]</scope>
    <source>
        <strain evidence="2">ATCC 33905 / DSM 74 / LMG 10896 / Claus 1</strain>
    </source>
</reference>
<dbReference type="Proteomes" id="UP000002028">
    <property type="component" value="Chromosome"/>
</dbReference>
<accession>D2QCD6</accession>
<keyword evidence="2" id="KW-1185">Reference proteome</keyword>
<gene>
    <name evidence="1" type="ordered locus">Slin_0182</name>
</gene>
<dbReference type="KEGG" id="sli:Slin_0182"/>
<evidence type="ECO:0000313" key="1">
    <source>
        <dbReference type="EMBL" id="ADB36247.1"/>
    </source>
</evidence>
<name>D2QCD6_SPILD</name>
<dbReference type="InterPro" id="IPR013783">
    <property type="entry name" value="Ig-like_fold"/>
</dbReference>
<dbReference type="Gene3D" id="2.60.40.10">
    <property type="entry name" value="Immunoglobulins"/>
    <property type="match status" value="1"/>
</dbReference>
<sequence>MSVFCQGTRTKLLLVVYLTFFWIVRGYAQSGSFGNTFIATSGEMGIIGVQHNFQQGSGGELPGIVKTERTAPQGYLSFSDGATYQSATDNAHVDGYVRTYNTSAFTFPIGNGTVYRPLSIPAPGSPTSYEAAYFSVNPSMATLPAGAPFSSTSLGTGVVGVSPVEYWDLDGTVATTVTLTWNAASNLNTLAGGVLANLRVVGYNSSTTTWENLGQAAITGMLSGTGTLTSALSFVPNTYSALTFGVMASPDLSISLGQPSPVLVAGVTSSLPISVSNIGSEATTNPITVTLTFPADLTVPTTFTTGNFGCEVASGVVSCTSTTPIAAGASTTLAVPVTPTPAAIGSFPTFTGGTNTPTDSNPANNTATVTSVSAVQPATLVVSVKAWLQGAGAQTNSPTLANADGLMRDDLRVAGLLPTTEPYTALGYSAVVATSIAPSVTATTGADAIVDWILLELRDANQPTTVVRRQAALLQRDGDIVATDGVSPVSILAPTGSYYVAVRHRNHLGAMLETSVGLSGTVTSVNFTNTTATYGANAQTSVGGKYSLWAGNANGGPGTTSGQNTLIAQGLGSDRSTVTNQVTGASGNSTGVNTFISAGYQQTDVNMDGKAIASGQRADNSFILNVVLSSSLNSAAVNSFIITQQLP</sequence>